<gene>
    <name evidence="1" type="ORF">CSUI_008506</name>
</gene>
<feature type="non-terminal residue" evidence="1">
    <location>
        <position position="1"/>
    </location>
</feature>
<organism evidence="1 2">
    <name type="scientific">Cystoisospora suis</name>
    <dbReference type="NCBI Taxonomy" id="483139"/>
    <lineage>
        <taxon>Eukaryota</taxon>
        <taxon>Sar</taxon>
        <taxon>Alveolata</taxon>
        <taxon>Apicomplexa</taxon>
        <taxon>Conoidasida</taxon>
        <taxon>Coccidia</taxon>
        <taxon>Eucoccidiorida</taxon>
        <taxon>Eimeriorina</taxon>
        <taxon>Sarcocystidae</taxon>
        <taxon>Cystoisospora</taxon>
    </lineage>
</organism>
<dbReference type="AlphaFoldDB" id="A0A2C6JMZ3"/>
<evidence type="ECO:0000313" key="1">
    <source>
        <dbReference type="EMBL" id="PHJ17671.1"/>
    </source>
</evidence>
<keyword evidence="2" id="KW-1185">Reference proteome</keyword>
<name>A0A2C6JMZ3_9APIC</name>
<reference evidence="1 2" key="1">
    <citation type="journal article" date="2017" name="Int. J. Parasitol.">
        <title>The genome of the protozoan parasite Cystoisospora suis and a reverse vaccinology approach to identify vaccine candidates.</title>
        <authorList>
            <person name="Palmieri N."/>
            <person name="Shrestha A."/>
            <person name="Ruttkowski B."/>
            <person name="Beck T."/>
            <person name="Vogl C."/>
            <person name="Tomley F."/>
            <person name="Blake D.P."/>
            <person name="Joachim A."/>
        </authorList>
    </citation>
    <scope>NUCLEOTIDE SEQUENCE [LARGE SCALE GENOMIC DNA]</scope>
    <source>
        <strain evidence="1 2">Wien I</strain>
    </source>
</reference>
<accession>A0A2C6JMZ3</accession>
<protein>
    <submittedName>
        <fullName evidence="1">Uncharacterized protein</fullName>
    </submittedName>
</protein>
<comment type="caution">
    <text evidence="1">The sequence shown here is derived from an EMBL/GenBank/DDBJ whole genome shotgun (WGS) entry which is preliminary data.</text>
</comment>
<sequence>DIRCDPAMCFLPLACMTTYLVWCWDA</sequence>
<dbReference type="Proteomes" id="UP000221165">
    <property type="component" value="Unassembled WGS sequence"/>
</dbReference>
<evidence type="ECO:0000313" key="2">
    <source>
        <dbReference type="Proteomes" id="UP000221165"/>
    </source>
</evidence>
<dbReference type="VEuPathDB" id="ToxoDB:CSUI_008506"/>
<dbReference type="EMBL" id="MIGC01004765">
    <property type="protein sequence ID" value="PHJ17671.1"/>
    <property type="molecule type" value="Genomic_DNA"/>
</dbReference>
<proteinExistence type="predicted"/>